<evidence type="ECO:0000256" key="1">
    <source>
        <dbReference type="ARBA" id="ARBA00010148"/>
    </source>
</evidence>
<dbReference type="RefSeq" id="WP_128197707.1">
    <property type="nucleotide sequence ID" value="NZ_SACT01000002.1"/>
</dbReference>
<organism evidence="4 5">
    <name type="scientific">Rubrivivax albus</name>
    <dbReference type="NCBI Taxonomy" id="2499835"/>
    <lineage>
        <taxon>Bacteria</taxon>
        <taxon>Pseudomonadati</taxon>
        <taxon>Pseudomonadota</taxon>
        <taxon>Betaproteobacteria</taxon>
        <taxon>Burkholderiales</taxon>
        <taxon>Sphaerotilaceae</taxon>
        <taxon>Rubrivivax</taxon>
    </lineage>
</organism>
<dbReference type="EMBL" id="SACT01000002">
    <property type="protein sequence ID" value="RVT52414.1"/>
    <property type="molecule type" value="Genomic_DNA"/>
</dbReference>
<dbReference type="OrthoDB" id="8481801at2"/>
<dbReference type="Pfam" id="PF01990">
    <property type="entry name" value="ATP-synt_F"/>
    <property type="match status" value="1"/>
</dbReference>
<evidence type="ECO:0000256" key="2">
    <source>
        <dbReference type="ARBA" id="ARBA00022448"/>
    </source>
</evidence>
<evidence type="ECO:0000313" key="4">
    <source>
        <dbReference type="EMBL" id="RVT52414.1"/>
    </source>
</evidence>
<dbReference type="Proteomes" id="UP000288178">
    <property type="component" value="Unassembled WGS sequence"/>
</dbReference>
<gene>
    <name evidence="4" type="ORF">ENE75_08225</name>
</gene>
<dbReference type="GO" id="GO:0046961">
    <property type="term" value="F:proton-transporting ATPase activity, rotational mechanism"/>
    <property type="evidence" value="ECO:0007669"/>
    <property type="project" value="InterPro"/>
</dbReference>
<evidence type="ECO:0008006" key="6">
    <source>
        <dbReference type="Google" id="ProtNLM"/>
    </source>
</evidence>
<sequence length="106" mass="10543">MAPATVVLIGDDLACAGFRLAGVDARPTATADVPAAFDAALRHAGLVLLGTSAAAALPPTVIDAARRRGQPPVAVLPPLSAPATDAAFVGRLHRLMGLDNTAGRAA</sequence>
<protein>
    <recommendedName>
        <fullName evidence="6">Vacuolar H+transporting two-sector ATPase F subunit</fullName>
    </recommendedName>
</protein>
<dbReference type="Gene3D" id="3.40.50.10580">
    <property type="entry name" value="ATPase, V1 complex, subunit F"/>
    <property type="match status" value="1"/>
</dbReference>
<accession>A0A437JXL2</accession>
<keyword evidence="3" id="KW-0406">Ion transport</keyword>
<comment type="caution">
    <text evidence="4">The sequence shown here is derived from an EMBL/GenBank/DDBJ whole genome shotgun (WGS) entry which is preliminary data.</text>
</comment>
<dbReference type="InterPro" id="IPR008218">
    <property type="entry name" value="ATPase_V1-cplx_f_g_su"/>
</dbReference>
<comment type="similarity">
    <text evidence="1">Belongs to the V-ATPase F subunit family.</text>
</comment>
<dbReference type="AlphaFoldDB" id="A0A437JXL2"/>
<keyword evidence="2" id="KW-0813">Transport</keyword>
<keyword evidence="5" id="KW-1185">Reference proteome</keyword>
<reference evidence="4 5" key="1">
    <citation type="submission" date="2019-01" db="EMBL/GenBank/DDBJ databases">
        <authorList>
            <person name="Chen W.-M."/>
        </authorList>
    </citation>
    <scope>NUCLEOTIDE SEQUENCE [LARGE SCALE GENOMIC DNA]</scope>
    <source>
        <strain evidence="4 5">ICH-3</strain>
    </source>
</reference>
<evidence type="ECO:0000313" key="5">
    <source>
        <dbReference type="Proteomes" id="UP000288178"/>
    </source>
</evidence>
<dbReference type="InterPro" id="IPR036906">
    <property type="entry name" value="ATPase_V1_fsu_sf"/>
</dbReference>
<name>A0A437JXL2_9BURK</name>
<evidence type="ECO:0000256" key="3">
    <source>
        <dbReference type="ARBA" id="ARBA00023065"/>
    </source>
</evidence>
<dbReference type="SUPFAM" id="SSF159468">
    <property type="entry name" value="AtpF-like"/>
    <property type="match status" value="1"/>
</dbReference>
<proteinExistence type="inferred from homology"/>